<evidence type="ECO:0000256" key="3">
    <source>
        <dbReference type="ARBA" id="ARBA00018141"/>
    </source>
</evidence>
<dbReference type="InterPro" id="IPR007115">
    <property type="entry name" value="6-PTP_synth/QueD"/>
</dbReference>
<keyword evidence="5" id="KW-0671">Queuosine biosynthesis</keyword>
<comment type="catalytic activity">
    <reaction evidence="4 5">
        <text>7,8-dihydroneopterin 3'-triphosphate + H2O = 6-carboxy-5,6,7,8-tetrahydropterin + triphosphate + acetaldehyde + 2 H(+)</text>
        <dbReference type="Rhea" id="RHEA:27966"/>
        <dbReference type="ChEBI" id="CHEBI:15343"/>
        <dbReference type="ChEBI" id="CHEBI:15377"/>
        <dbReference type="ChEBI" id="CHEBI:15378"/>
        <dbReference type="ChEBI" id="CHEBI:18036"/>
        <dbReference type="ChEBI" id="CHEBI:58462"/>
        <dbReference type="ChEBI" id="CHEBI:61032"/>
        <dbReference type="EC" id="4.1.2.50"/>
    </reaction>
</comment>
<feature type="binding site" evidence="7">
    <location>
        <position position="27"/>
    </location>
    <ligand>
        <name>Zn(2+)</name>
        <dbReference type="ChEBI" id="CHEBI:29105"/>
    </ligand>
</feature>
<comment type="similarity">
    <text evidence="2 5">Belongs to the PTPS family. QueD subfamily.</text>
</comment>
<comment type="pathway">
    <text evidence="1 5">Purine metabolism; 7-cyano-7-deazaguanine biosynthesis.</text>
</comment>
<feature type="active site" description="Charge relay system" evidence="6">
    <location>
        <position position="71"/>
    </location>
</feature>
<dbReference type="InterPro" id="IPR038418">
    <property type="entry name" value="6-PTP_synth/QueD_sf"/>
</dbReference>
<feature type="binding site" evidence="7">
    <location>
        <position position="14"/>
    </location>
    <ligand>
        <name>Zn(2+)</name>
        <dbReference type="ChEBI" id="CHEBI:29105"/>
    </ligand>
</feature>
<keyword evidence="5 7" id="KW-0862">Zinc</keyword>
<dbReference type="UniPathway" id="UPA00391"/>
<dbReference type="AlphaFoldDB" id="A0A2K2UC84"/>
<comment type="caution">
    <text evidence="8">The sequence shown here is derived from an EMBL/GenBank/DDBJ whole genome shotgun (WGS) entry which is preliminary data.</text>
</comment>
<dbReference type="GO" id="GO:0008616">
    <property type="term" value="P:tRNA queuosine(34) biosynthetic process"/>
    <property type="evidence" value="ECO:0007669"/>
    <property type="project" value="UniProtKB-KW"/>
</dbReference>
<evidence type="ECO:0000256" key="7">
    <source>
        <dbReference type="PIRSR" id="PIRSR006113-2"/>
    </source>
</evidence>
<keyword evidence="5" id="KW-0456">Lyase</keyword>
<feature type="binding site" evidence="7">
    <location>
        <position position="29"/>
    </location>
    <ligand>
        <name>Zn(2+)</name>
        <dbReference type="ChEBI" id="CHEBI:29105"/>
    </ligand>
</feature>
<evidence type="ECO:0000256" key="4">
    <source>
        <dbReference type="ARBA" id="ARBA00048807"/>
    </source>
</evidence>
<organism evidence="8 9">
    <name type="scientific">Enteroscipio rubneri</name>
    <dbReference type="NCBI Taxonomy" id="2070686"/>
    <lineage>
        <taxon>Bacteria</taxon>
        <taxon>Bacillati</taxon>
        <taxon>Actinomycetota</taxon>
        <taxon>Coriobacteriia</taxon>
        <taxon>Eggerthellales</taxon>
        <taxon>Eggerthellaceae</taxon>
        <taxon>Enteroscipio</taxon>
    </lineage>
</organism>
<dbReference type="OrthoDB" id="9804698at2"/>
<reference evidence="9" key="1">
    <citation type="submission" date="2018-01" db="EMBL/GenBank/DDBJ databases">
        <title>Rubneribacter badeniensis gen. nov., sp. nov., and Colonibacter rubneri, gen. nov., sp. nov., WGS of new members of the Eggerthellaceae.</title>
        <authorList>
            <person name="Danylec N."/>
            <person name="Stoll D.A."/>
            <person name="Doetsch A."/>
            <person name="Kulling S.E."/>
            <person name="Huch M."/>
        </authorList>
    </citation>
    <scope>NUCLEOTIDE SEQUENCE [LARGE SCALE GENOMIC DNA]</scope>
    <source>
        <strain evidence="9">ResAG-96</strain>
    </source>
</reference>
<dbReference type="GO" id="GO:0070497">
    <property type="term" value="F:6-carboxytetrahydropterin synthase activity"/>
    <property type="evidence" value="ECO:0007669"/>
    <property type="project" value="UniProtKB-EC"/>
</dbReference>
<dbReference type="Proteomes" id="UP000236197">
    <property type="component" value="Unassembled WGS sequence"/>
</dbReference>
<evidence type="ECO:0000313" key="9">
    <source>
        <dbReference type="Proteomes" id="UP000236197"/>
    </source>
</evidence>
<gene>
    <name evidence="8" type="ORF">C2L71_05310</name>
</gene>
<dbReference type="GO" id="GO:0046872">
    <property type="term" value="F:metal ion binding"/>
    <property type="evidence" value="ECO:0007669"/>
    <property type="project" value="UniProtKB-KW"/>
</dbReference>
<proteinExistence type="inferred from homology"/>
<dbReference type="RefSeq" id="WP_103264739.1">
    <property type="nucleotide sequence ID" value="NZ_CABMLE010000004.1"/>
</dbReference>
<dbReference type="PANTHER" id="PTHR12589">
    <property type="entry name" value="PYRUVOYL TETRAHYDROBIOPTERIN SYNTHASE"/>
    <property type="match status" value="1"/>
</dbReference>
<comment type="cofactor">
    <cofactor evidence="5 7">
        <name>Zn(2+)</name>
        <dbReference type="ChEBI" id="CHEBI:29105"/>
    </cofactor>
    <text evidence="5 7">Binds 1 zinc ion per subunit.</text>
</comment>
<feature type="active site" description="Proton acceptor" evidence="6">
    <location>
        <position position="23"/>
    </location>
</feature>
<evidence type="ECO:0000256" key="2">
    <source>
        <dbReference type="ARBA" id="ARBA00008900"/>
    </source>
</evidence>
<sequence>MYGLKTEASFDSAHFLTDYYGKCENLHGHRWRVVVHLAVDDLQTEGTMKGMVLDFGVFKRAVRELAEELDHTFLVEEGSLADATLAALESEGFSLTLLPFRTTAENLARYFCDCLAEQGLPVSQVEMYETPNNCALYRPLQR</sequence>
<protein>
    <recommendedName>
        <fullName evidence="3 5">6-carboxy-5,6,7,8-tetrahydropterin synthase</fullName>
        <ecNumber evidence="5">4.-.-.-</ecNumber>
    </recommendedName>
</protein>
<dbReference type="EC" id="4.-.-.-" evidence="5"/>
<keyword evidence="9" id="KW-1185">Reference proteome</keyword>
<evidence type="ECO:0000256" key="1">
    <source>
        <dbReference type="ARBA" id="ARBA00005061"/>
    </source>
</evidence>
<dbReference type="Gene3D" id="3.30.479.10">
    <property type="entry name" value="6-pyruvoyl tetrahydropterin synthase/QueD"/>
    <property type="match status" value="1"/>
</dbReference>
<dbReference type="Pfam" id="PF01242">
    <property type="entry name" value="PTPS"/>
    <property type="match status" value="1"/>
</dbReference>
<dbReference type="EMBL" id="PPEK01000004">
    <property type="protein sequence ID" value="PNV67937.1"/>
    <property type="molecule type" value="Genomic_DNA"/>
</dbReference>
<dbReference type="PIRSF" id="PIRSF006113">
    <property type="entry name" value="PTP_synth"/>
    <property type="match status" value="1"/>
</dbReference>
<dbReference type="SUPFAM" id="SSF55620">
    <property type="entry name" value="Tetrahydrobiopterin biosynthesis enzymes-like"/>
    <property type="match status" value="1"/>
</dbReference>
<evidence type="ECO:0000256" key="6">
    <source>
        <dbReference type="PIRSR" id="PIRSR006113-1"/>
    </source>
</evidence>
<dbReference type="PANTHER" id="PTHR12589:SF8">
    <property type="entry name" value="6-CARBOXY-5,6,7,8-TETRAHYDROPTERIN SYNTHASE"/>
    <property type="match status" value="1"/>
</dbReference>
<feature type="active site" description="Charge relay system" evidence="6">
    <location>
        <position position="129"/>
    </location>
</feature>
<evidence type="ECO:0000313" key="8">
    <source>
        <dbReference type="EMBL" id="PNV67937.1"/>
    </source>
</evidence>
<name>A0A2K2UC84_9ACTN</name>
<keyword evidence="5 7" id="KW-0479">Metal-binding</keyword>
<evidence type="ECO:0000256" key="5">
    <source>
        <dbReference type="PIRNR" id="PIRNR006113"/>
    </source>
</evidence>
<accession>A0A2K2UC84</accession>